<dbReference type="Gene3D" id="3.40.50.1390">
    <property type="entry name" value="Resolvase, N-terminal catalytic domain"/>
    <property type="match status" value="1"/>
</dbReference>
<gene>
    <name evidence="4" type="ORF">BN486_03668</name>
</gene>
<dbReference type="PANTHER" id="PTHR30461">
    <property type="entry name" value="DNA-INVERTASE FROM LAMBDOID PROPHAGE"/>
    <property type="match status" value="1"/>
</dbReference>
<proteinExistence type="predicted"/>
<dbReference type="SMART" id="SM00857">
    <property type="entry name" value="Resolvase"/>
    <property type="match status" value="1"/>
</dbReference>
<dbReference type="RefSeq" id="WP_022203151.1">
    <property type="nucleotide sequence ID" value="NZ_FR886101.1"/>
</dbReference>
<comment type="caution">
    <text evidence="4">The sequence shown here is derived from an EMBL/GenBank/DDBJ whole genome shotgun (WGS) entry which is preliminary data.</text>
</comment>
<dbReference type="Gene3D" id="3.90.1750.20">
    <property type="entry name" value="Putative Large Serine Recombinase, Chain B, Domain 2"/>
    <property type="match status" value="1"/>
</dbReference>
<feature type="domain" description="Recombinase" evidence="3">
    <location>
        <begin position="225"/>
        <end position="361"/>
    </location>
</feature>
<reference evidence="4" key="1">
    <citation type="submission" date="2012-11" db="EMBL/GenBank/DDBJ databases">
        <title>Dependencies among metagenomic species, viruses, plasmids and units of genetic variation.</title>
        <authorList>
            <person name="Nielsen H.B."/>
            <person name="Almeida M."/>
            <person name="Juncker A.S."/>
            <person name="Rasmussen S."/>
            <person name="Li J."/>
            <person name="Sunagawa S."/>
            <person name="Plichta D."/>
            <person name="Gautier L."/>
            <person name="Le Chatelier E."/>
            <person name="Peletier E."/>
            <person name="Bonde I."/>
            <person name="Nielsen T."/>
            <person name="Manichanh C."/>
            <person name="Arumugam M."/>
            <person name="Batto J."/>
            <person name="Santos M.B.Q.D."/>
            <person name="Blom N."/>
            <person name="Borruel N."/>
            <person name="Burgdorf K.S."/>
            <person name="Boumezbeur F."/>
            <person name="Casellas F."/>
            <person name="Dore J."/>
            <person name="Guarner F."/>
            <person name="Hansen T."/>
            <person name="Hildebrand F."/>
            <person name="Kaas R.S."/>
            <person name="Kennedy S."/>
            <person name="Kristiansen K."/>
            <person name="Kultima J.R."/>
            <person name="Leonard P."/>
            <person name="Levenez F."/>
            <person name="Lund O."/>
            <person name="Moumen B."/>
            <person name="Le Paslier D."/>
            <person name="Pons N."/>
            <person name="Pedersen O."/>
            <person name="Prifti E."/>
            <person name="Qin J."/>
            <person name="Raes J."/>
            <person name="Tap J."/>
            <person name="Tims S."/>
            <person name="Ussery D.W."/>
            <person name="Yamada T."/>
            <person name="MetaHit consortium"/>
            <person name="Renault P."/>
            <person name="Sicheritz-Ponten T."/>
            <person name="Bork P."/>
            <person name="Wang J."/>
            <person name="Brunak S."/>
            <person name="Ehrlich S.D."/>
        </authorList>
    </citation>
    <scope>NUCLEOTIDE SEQUENCE [LARGE SCALE GENOMIC DNA]</scope>
</reference>
<accession>R6K178</accession>
<feature type="compositionally biased region" description="Basic and acidic residues" evidence="1">
    <location>
        <begin position="1"/>
        <end position="11"/>
    </location>
</feature>
<dbReference type="InterPro" id="IPR036162">
    <property type="entry name" value="Resolvase-like_N_sf"/>
</dbReference>
<evidence type="ECO:0000256" key="1">
    <source>
        <dbReference type="SAM" id="MobiDB-lite"/>
    </source>
</evidence>
<name>R6K178_9FIRM</name>
<dbReference type="Pfam" id="PF07508">
    <property type="entry name" value="Recombinase"/>
    <property type="match status" value="1"/>
</dbReference>
<dbReference type="PROSITE" id="PS51737">
    <property type="entry name" value="RECOMBINASE_DNA_BIND"/>
    <property type="match status" value="1"/>
</dbReference>
<sequence length="815" mass="93126">MSRDRFERPGRLSEGLGSFRVPETKSNTGPETKADIFARMNRERDMSKIRTIPAMPEINPFDVRTRKKVVVYCRVSTDSLAQAPSFATQQRYYLNYVRRRPEWKMVAMYADEGISATGIEKRMGLVQMLKDAQAGKFDIIVVKNLSRLSRNLMDCMRIIYMLRSLPKPVGILFETENMFTLDKNVDFTLQILSLLAQEESHKRSEAVTAAQRQRYEQGNFIVPDTYGYDRVGVNEIAINEEEARSVQLIFMMYMAGISADTIAEVLIMLGRKKHTHRYVDGRVKEGGLDWNRSSVMNVLKSERRCGDVKAQKTVTPNFLDHKAVKNVNQAPQYYAIDQHPAIIDPQDFYLTQRIMAANRGGWKHGLQQMGLYEHGILAGAVSTVPNWLGFTAEDYNRASLRAHGMDETTLNEIAARIEEKNEVQQTAAPTPEALPTMVEINSDDYEMFPDRDVVEENPKDEREEVKPTESFDMWVRALRERNAVSLQVDKEAVSRNDLSECEIARAEFFSTRDKVCFTIDRSGIAFNKCAFNRMNTDAKVMQVELAFNAVEQMLIVRKAGQDTPKTLKWVKESHDAYTMKRCGCKGLASAIFNNMGWNTDYKYRVIGRAVECDGETMLVFYLDSSVRIVPAKPYTEQDAENVKNDKKKAKKMFLDGFLPYGIVLPNLEDFDLGEGPMAAQAKNMAKSRAIYYDTNTNKKESELTLADLGEERYLPERIRHMLQRGISPAEGWSYLRGMAVIHKNKFTIYPSEWSEDFGSNIYDNSDTHLRSFMAHHRQNGAMEAPTPYGWTVGLNLPTLKTVRETIEMMKQEMVG</sequence>
<dbReference type="EMBL" id="CBDY010000341">
    <property type="protein sequence ID" value="CDB63846.1"/>
    <property type="molecule type" value="Genomic_DNA"/>
</dbReference>
<dbReference type="SUPFAM" id="SSF53041">
    <property type="entry name" value="Resolvase-like"/>
    <property type="match status" value="1"/>
</dbReference>
<dbReference type="InterPro" id="IPR011109">
    <property type="entry name" value="DNA_bind_recombinase_dom"/>
</dbReference>
<organism evidence="4 5">
    <name type="scientific">[Clostridium] clostridioforme CAG:132</name>
    <dbReference type="NCBI Taxonomy" id="1263065"/>
    <lineage>
        <taxon>Bacteria</taxon>
        <taxon>Bacillati</taxon>
        <taxon>Bacillota</taxon>
        <taxon>Clostridia</taxon>
        <taxon>Lachnospirales</taxon>
        <taxon>Lachnospiraceae</taxon>
        <taxon>Enterocloster</taxon>
    </lineage>
</organism>
<dbReference type="AlphaFoldDB" id="R6K178"/>
<dbReference type="Proteomes" id="UP000018009">
    <property type="component" value="Unassembled WGS sequence"/>
</dbReference>
<dbReference type="GO" id="GO:0000150">
    <property type="term" value="F:DNA strand exchange activity"/>
    <property type="evidence" value="ECO:0007669"/>
    <property type="project" value="InterPro"/>
</dbReference>
<feature type="domain" description="Resolvase/invertase-type recombinase catalytic" evidence="2">
    <location>
        <begin position="68"/>
        <end position="218"/>
    </location>
</feature>
<dbReference type="InterPro" id="IPR038109">
    <property type="entry name" value="DNA_bind_recomb_sf"/>
</dbReference>
<dbReference type="CDD" id="cd00338">
    <property type="entry name" value="Ser_Recombinase"/>
    <property type="match status" value="1"/>
</dbReference>
<evidence type="ECO:0000313" key="5">
    <source>
        <dbReference type="Proteomes" id="UP000018009"/>
    </source>
</evidence>
<dbReference type="InterPro" id="IPR050639">
    <property type="entry name" value="SSR_resolvase"/>
</dbReference>
<feature type="region of interest" description="Disordered" evidence="1">
    <location>
        <begin position="1"/>
        <end position="31"/>
    </location>
</feature>
<dbReference type="GO" id="GO:0003677">
    <property type="term" value="F:DNA binding"/>
    <property type="evidence" value="ECO:0007669"/>
    <property type="project" value="InterPro"/>
</dbReference>
<dbReference type="PROSITE" id="PS51736">
    <property type="entry name" value="RECOMBINASES_3"/>
    <property type="match status" value="1"/>
</dbReference>
<evidence type="ECO:0000259" key="2">
    <source>
        <dbReference type="PROSITE" id="PS51736"/>
    </source>
</evidence>
<evidence type="ECO:0000259" key="3">
    <source>
        <dbReference type="PROSITE" id="PS51737"/>
    </source>
</evidence>
<dbReference type="Pfam" id="PF00239">
    <property type="entry name" value="Resolvase"/>
    <property type="match status" value="1"/>
</dbReference>
<dbReference type="PANTHER" id="PTHR30461:SF23">
    <property type="entry name" value="DNA RECOMBINASE-RELATED"/>
    <property type="match status" value="1"/>
</dbReference>
<dbReference type="InterPro" id="IPR006119">
    <property type="entry name" value="Resolv_N"/>
</dbReference>
<evidence type="ECO:0000313" key="4">
    <source>
        <dbReference type="EMBL" id="CDB63846.1"/>
    </source>
</evidence>
<protein>
    <submittedName>
        <fullName evidence="4">Resolvase domain</fullName>
    </submittedName>
</protein>